<reference evidence="13" key="1">
    <citation type="submission" date="2020-11" db="EMBL/GenBank/DDBJ databases">
        <authorList>
            <person name="Tran Van P."/>
        </authorList>
    </citation>
    <scope>NUCLEOTIDE SEQUENCE</scope>
</reference>
<dbReference type="InterPro" id="IPR028098">
    <property type="entry name" value="Glyco_trans_4-like_N"/>
</dbReference>
<keyword evidence="5" id="KW-0256">Endoplasmic reticulum</keyword>
<dbReference type="InterPro" id="IPR001296">
    <property type="entry name" value="Glyco_trans_1"/>
</dbReference>
<feature type="domain" description="Glycosyltransferase subfamily 4-like N-terminal" evidence="12">
    <location>
        <begin position="12"/>
        <end position="151"/>
    </location>
</feature>
<sequence>MKILILHPDLGIGGAERLIVDAGMAFKSLSHEVHIVTTHHDKSHCFEETIDGSLEVTVVADWLPRSLFNRFYALMAYYRMIIAAIYVVFFSGLQFDLIFCDSISACIPVLRLSKKKVVFYCHFPDQLLTQRKTILKRLYRYPIDWLEEWTTENKQHYEELVNKAVELGVEDKVSFLKSPSNDKKQLLLHSCTALLYTPDNEHFGIVPLEAMYMSRPVIAVNSGGPRETVIDNETGFLCQPNAKHFANAMK</sequence>
<evidence type="ECO:0000256" key="3">
    <source>
        <dbReference type="ARBA" id="ARBA00022679"/>
    </source>
</evidence>
<keyword evidence="2 10" id="KW-0328">Glycosyltransferase</keyword>
<feature type="non-terminal residue" evidence="13">
    <location>
        <position position="250"/>
    </location>
</feature>
<comment type="pathway">
    <text evidence="1 10">Protein modification; protein glycosylation.</text>
</comment>
<comment type="function">
    <text evidence="10">Mannosylates Man(2)GlcNAc(2)-dolichol diphosphate and Man(1)GlcNAc(2)-dolichol diphosphate to form Man(3)GlcNAc(2)-dolichol diphosphate.</text>
</comment>
<evidence type="ECO:0000313" key="14">
    <source>
        <dbReference type="Proteomes" id="UP000759131"/>
    </source>
</evidence>
<keyword evidence="6 10" id="KW-1133">Transmembrane helix</keyword>
<evidence type="ECO:0000259" key="11">
    <source>
        <dbReference type="Pfam" id="PF00534"/>
    </source>
</evidence>
<organism evidence="13">
    <name type="scientific">Medioppia subpectinata</name>
    <dbReference type="NCBI Taxonomy" id="1979941"/>
    <lineage>
        <taxon>Eukaryota</taxon>
        <taxon>Metazoa</taxon>
        <taxon>Ecdysozoa</taxon>
        <taxon>Arthropoda</taxon>
        <taxon>Chelicerata</taxon>
        <taxon>Arachnida</taxon>
        <taxon>Acari</taxon>
        <taxon>Acariformes</taxon>
        <taxon>Sarcoptiformes</taxon>
        <taxon>Oribatida</taxon>
        <taxon>Brachypylina</taxon>
        <taxon>Oppioidea</taxon>
        <taxon>Oppiidae</taxon>
        <taxon>Medioppia</taxon>
    </lineage>
</organism>
<comment type="catalytic activity">
    <reaction evidence="9 10">
        <text>an alpha-D-Man-(1-&gt;3)-beta-D-Man-(1-&gt;4)-beta-D-GlcNAc-(1-&gt;4)-alpha-D-GlcNAc-diphospho-di-trans,poly-cis-dolichol + GDP-alpha-D-mannose = an alpha-D-Man-(1-&gt;3)-[alpha-D-Man-(1-&gt;6)]-beta-D-Man-(1-&gt;4)-beta-D-GlcNAc-(1-&gt;4)-alpha-D-GlcNAc-diphospho-di-trans,poly-cis-dolichol + GDP + H(+)</text>
        <dbReference type="Rhea" id="RHEA:29519"/>
        <dbReference type="Rhea" id="RHEA-COMP:19513"/>
        <dbReference type="Rhea" id="RHEA-COMP:19515"/>
        <dbReference type="ChEBI" id="CHEBI:15378"/>
        <dbReference type="ChEBI" id="CHEBI:57527"/>
        <dbReference type="ChEBI" id="CHEBI:58189"/>
        <dbReference type="ChEBI" id="CHEBI:132510"/>
        <dbReference type="ChEBI" id="CHEBI:132511"/>
        <dbReference type="EC" id="2.4.1.257"/>
    </reaction>
    <physiologicalReaction direction="left-to-right" evidence="9 10">
        <dbReference type="Rhea" id="RHEA:29520"/>
    </physiologicalReaction>
</comment>
<dbReference type="EC" id="2.4.1.132" evidence="10"/>
<accession>A0A7R9PXM9</accession>
<proteinExistence type="inferred from homology"/>
<dbReference type="Pfam" id="PF13439">
    <property type="entry name" value="Glyco_transf_4"/>
    <property type="match status" value="1"/>
</dbReference>
<comment type="subcellular location">
    <subcellularLocation>
        <location evidence="10">Endoplasmic reticulum membrane</location>
        <topology evidence="10">Single-pass membrane protein</topology>
    </subcellularLocation>
</comment>
<evidence type="ECO:0000256" key="6">
    <source>
        <dbReference type="ARBA" id="ARBA00022989"/>
    </source>
</evidence>
<evidence type="ECO:0000256" key="9">
    <source>
        <dbReference type="ARBA" id="ARBA00045104"/>
    </source>
</evidence>
<dbReference type="UniPathway" id="UPA00378"/>
<keyword evidence="14" id="KW-1185">Reference proteome</keyword>
<dbReference type="EMBL" id="CAJPIZ010001877">
    <property type="protein sequence ID" value="CAG2104204.1"/>
    <property type="molecule type" value="Genomic_DNA"/>
</dbReference>
<dbReference type="Gene3D" id="3.40.50.2000">
    <property type="entry name" value="Glycogen Phosphorylase B"/>
    <property type="match status" value="1"/>
</dbReference>
<dbReference type="EMBL" id="OC856452">
    <property type="protein sequence ID" value="CAD7623774.1"/>
    <property type="molecule type" value="Genomic_DNA"/>
</dbReference>
<keyword evidence="3 10" id="KW-0808">Transferase</keyword>
<evidence type="ECO:0000256" key="7">
    <source>
        <dbReference type="ARBA" id="ARBA00023136"/>
    </source>
</evidence>
<evidence type="ECO:0000256" key="2">
    <source>
        <dbReference type="ARBA" id="ARBA00022676"/>
    </source>
</evidence>
<dbReference type="EC" id="2.4.1.257" evidence="10"/>
<evidence type="ECO:0000256" key="4">
    <source>
        <dbReference type="ARBA" id="ARBA00022692"/>
    </source>
</evidence>
<dbReference type="Pfam" id="PF00534">
    <property type="entry name" value="Glycos_transf_1"/>
    <property type="match status" value="1"/>
</dbReference>
<dbReference type="PANTHER" id="PTHR45918:SF1">
    <property type="entry name" value="ALPHA-1,3_1,6-MANNOSYLTRANSFERASE ALG2"/>
    <property type="match status" value="1"/>
</dbReference>
<comment type="catalytic activity">
    <reaction evidence="8 10">
        <text>a beta-D-Man-(1-&gt;4)-beta-D-GlcNAc-(1-&gt;4)-alpha-D-GlcNAc-diphospho-di-trans,poly-cis-dolichol + GDP-alpha-D-mannose = an alpha-D-Man-(1-&gt;3)-beta-D-Man-(1-&gt;4)-beta-D-GlcNAc-(1-&gt;4)-alpha-D-GlcNAc-diphospho-di-trans,poly-cis-dolichol + GDP + H(+)</text>
        <dbReference type="Rhea" id="RHEA:29515"/>
        <dbReference type="Rhea" id="RHEA-COMP:19511"/>
        <dbReference type="Rhea" id="RHEA-COMP:19513"/>
        <dbReference type="ChEBI" id="CHEBI:15378"/>
        <dbReference type="ChEBI" id="CHEBI:57527"/>
        <dbReference type="ChEBI" id="CHEBI:58189"/>
        <dbReference type="ChEBI" id="CHEBI:58472"/>
        <dbReference type="ChEBI" id="CHEBI:132510"/>
        <dbReference type="EC" id="2.4.1.132"/>
    </reaction>
    <physiologicalReaction direction="left-to-right" evidence="8 10">
        <dbReference type="Rhea" id="RHEA:29516"/>
    </physiologicalReaction>
</comment>
<gene>
    <name evidence="13" type="ORF">OSB1V03_LOCUS4224</name>
</gene>
<dbReference type="GO" id="GO:0004378">
    <property type="term" value="F:GDP-Man:Man(1)GlcNAc(2)-PP-Dol alpha-1,3-mannosyltransferase activity"/>
    <property type="evidence" value="ECO:0007669"/>
    <property type="project" value="UniProtKB-UniRule"/>
</dbReference>
<evidence type="ECO:0000256" key="8">
    <source>
        <dbReference type="ARBA" id="ARBA00045103"/>
    </source>
</evidence>
<evidence type="ECO:0000256" key="1">
    <source>
        <dbReference type="ARBA" id="ARBA00004922"/>
    </source>
</evidence>
<evidence type="ECO:0000256" key="5">
    <source>
        <dbReference type="ARBA" id="ARBA00022824"/>
    </source>
</evidence>
<comment type="similarity">
    <text evidence="10">Belongs to the glycosyltransferase group 1 family.</text>
</comment>
<keyword evidence="4 10" id="KW-0812">Transmembrane</keyword>
<protein>
    <recommendedName>
        <fullName evidence="10">Alpha-1,3/1,6-mannosyltransferase ALG2</fullName>
        <ecNumber evidence="10">2.4.1.132</ecNumber>
        <ecNumber evidence="10">2.4.1.257</ecNumber>
    </recommendedName>
    <alternativeName>
        <fullName evidence="10">GDP-Man:Man(1)GlcNAc(2)-PP-Dol alpha-1,3-mannosyltransferase</fullName>
    </alternativeName>
</protein>
<dbReference type="AlphaFoldDB" id="A0A7R9PXM9"/>
<keyword evidence="7 10" id="KW-0472">Membrane</keyword>
<dbReference type="Proteomes" id="UP000759131">
    <property type="component" value="Unassembled WGS sequence"/>
</dbReference>
<dbReference type="GO" id="GO:0102704">
    <property type="term" value="F:GDP-Man:Man(2)GlcNAc(2)-PP-Dol alpha-1,6-mannosyltransferase activity"/>
    <property type="evidence" value="ECO:0007669"/>
    <property type="project" value="UniProtKB-UniRule"/>
</dbReference>
<feature type="domain" description="Glycosyl transferase family 1" evidence="11">
    <location>
        <begin position="155"/>
        <end position="249"/>
    </location>
</feature>
<evidence type="ECO:0000259" key="12">
    <source>
        <dbReference type="Pfam" id="PF13439"/>
    </source>
</evidence>
<dbReference type="InterPro" id="IPR027054">
    <property type="entry name" value="ALG2"/>
</dbReference>
<dbReference type="GO" id="GO:0005789">
    <property type="term" value="C:endoplasmic reticulum membrane"/>
    <property type="evidence" value="ECO:0007669"/>
    <property type="project" value="UniProtKB-SubCell"/>
</dbReference>
<name>A0A7R9PXM9_9ACAR</name>
<feature type="transmembrane region" description="Helical" evidence="10">
    <location>
        <begin position="71"/>
        <end position="93"/>
    </location>
</feature>
<dbReference type="OrthoDB" id="448893at2759"/>
<evidence type="ECO:0000256" key="10">
    <source>
        <dbReference type="RuleBase" id="RU367136"/>
    </source>
</evidence>
<dbReference type="SUPFAM" id="SSF53756">
    <property type="entry name" value="UDP-Glycosyltransferase/glycogen phosphorylase"/>
    <property type="match status" value="1"/>
</dbReference>
<evidence type="ECO:0000313" key="13">
    <source>
        <dbReference type="EMBL" id="CAD7623774.1"/>
    </source>
</evidence>
<dbReference type="PANTHER" id="PTHR45918">
    <property type="entry name" value="ALPHA-1,3/1,6-MANNOSYLTRANSFERASE ALG2"/>
    <property type="match status" value="1"/>
</dbReference>